<evidence type="ECO:0000256" key="1">
    <source>
        <dbReference type="SAM" id="MobiDB-lite"/>
    </source>
</evidence>
<evidence type="ECO:0000313" key="3">
    <source>
        <dbReference type="Proteomes" id="UP001420932"/>
    </source>
</evidence>
<dbReference type="Proteomes" id="UP001420932">
    <property type="component" value="Unassembled WGS sequence"/>
</dbReference>
<accession>A0AAP0L0C5</accession>
<sequence>MRIRGSSINSSLSSNSTSGQFTQSTLSFASCSSNSLNSSGCSSFSIRYDTRYDGLDLLVKAVLHLSGSVLCVPFTQKRVIRRRKRAFRFPTFMAEEFEQSGGERIVKDEGITSISKSKRRRRGMAVPSKFQDSVMQPWKRRTRRQKQSGDLDYGSD</sequence>
<dbReference type="PROSITE" id="PS51257">
    <property type="entry name" value="PROKAR_LIPOPROTEIN"/>
    <property type="match status" value="1"/>
</dbReference>
<protein>
    <submittedName>
        <fullName evidence="2">Uncharacterized protein</fullName>
    </submittedName>
</protein>
<keyword evidence="3" id="KW-1185">Reference proteome</keyword>
<comment type="caution">
    <text evidence="2">The sequence shown here is derived from an EMBL/GenBank/DDBJ whole genome shotgun (WGS) entry which is preliminary data.</text>
</comment>
<gene>
    <name evidence="2" type="ORF">Syun_007036</name>
</gene>
<organism evidence="2 3">
    <name type="scientific">Stephania yunnanensis</name>
    <dbReference type="NCBI Taxonomy" id="152371"/>
    <lineage>
        <taxon>Eukaryota</taxon>
        <taxon>Viridiplantae</taxon>
        <taxon>Streptophyta</taxon>
        <taxon>Embryophyta</taxon>
        <taxon>Tracheophyta</taxon>
        <taxon>Spermatophyta</taxon>
        <taxon>Magnoliopsida</taxon>
        <taxon>Ranunculales</taxon>
        <taxon>Menispermaceae</taxon>
        <taxon>Menispermoideae</taxon>
        <taxon>Cissampelideae</taxon>
        <taxon>Stephania</taxon>
    </lineage>
</organism>
<name>A0AAP0L0C5_9MAGN</name>
<evidence type="ECO:0000313" key="2">
    <source>
        <dbReference type="EMBL" id="KAK9160695.1"/>
    </source>
</evidence>
<feature type="region of interest" description="Disordered" evidence="1">
    <location>
        <begin position="108"/>
        <end position="156"/>
    </location>
</feature>
<dbReference type="EMBL" id="JBBNAF010000003">
    <property type="protein sequence ID" value="KAK9160695.1"/>
    <property type="molecule type" value="Genomic_DNA"/>
</dbReference>
<dbReference type="AlphaFoldDB" id="A0AAP0L0C5"/>
<proteinExistence type="predicted"/>
<reference evidence="2 3" key="1">
    <citation type="submission" date="2024-01" db="EMBL/GenBank/DDBJ databases">
        <title>Genome assemblies of Stephania.</title>
        <authorList>
            <person name="Yang L."/>
        </authorList>
    </citation>
    <scope>NUCLEOTIDE SEQUENCE [LARGE SCALE GENOMIC DNA]</scope>
    <source>
        <strain evidence="2">YNDBR</strain>
        <tissue evidence="2">Leaf</tissue>
    </source>
</reference>